<name>A0A9P6MQJ2_9FUNG</name>
<organism evidence="3 4">
    <name type="scientific">Entomortierella chlamydospora</name>
    <dbReference type="NCBI Taxonomy" id="101097"/>
    <lineage>
        <taxon>Eukaryota</taxon>
        <taxon>Fungi</taxon>
        <taxon>Fungi incertae sedis</taxon>
        <taxon>Mucoromycota</taxon>
        <taxon>Mortierellomycotina</taxon>
        <taxon>Mortierellomycetes</taxon>
        <taxon>Mortierellales</taxon>
        <taxon>Mortierellaceae</taxon>
        <taxon>Entomortierella</taxon>
    </lineage>
</organism>
<feature type="compositionally biased region" description="Polar residues" evidence="1">
    <location>
        <begin position="613"/>
        <end position="628"/>
    </location>
</feature>
<gene>
    <name evidence="3" type="ORF">BGZ80_002352</name>
</gene>
<dbReference type="Gene3D" id="4.10.240.10">
    <property type="entry name" value="Zn(2)-C6 fungal-type DNA-binding domain"/>
    <property type="match status" value="1"/>
</dbReference>
<dbReference type="Pfam" id="PF00172">
    <property type="entry name" value="Zn_clus"/>
    <property type="match status" value="1"/>
</dbReference>
<feature type="region of interest" description="Disordered" evidence="1">
    <location>
        <begin position="496"/>
        <end position="641"/>
    </location>
</feature>
<dbReference type="SMART" id="SM00066">
    <property type="entry name" value="GAL4"/>
    <property type="match status" value="1"/>
</dbReference>
<feature type="compositionally biased region" description="Low complexity" evidence="1">
    <location>
        <begin position="346"/>
        <end position="357"/>
    </location>
</feature>
<feature type="region of interest" description="Disordered" evidence="1">
    <location>
        <begin position="457"/>
        <end position="482"/>
    </location>
</feature>
<dbReference type="AlphaFoldDB" id="A0A9P6MQJ2"/>
<comment type="caution">
    <text evidence="3">The sequence shown here is derived from an EMBL/GenBank/DDBJ whole genome shotgun (WGS) entry which is preliminary data.</text>
</comment>
<keyword evidence="4" id="KW-1185">Reference proteome</keyword>
<dbReference type="InterPro" id="IPR036864">
    <property type="entry name" value="Zn2-C6_fun-type_DNA-bd_sf"/>
</dbReference>
<dbReference type="GO" id="GO:0008270">
    <property type="term" value="F:zinc ion binding"/>
    <property type="evidence" value="ECO:0007669"/>
    <property type="project" value="InterPro"/>
</dbReference>
<dbReference type="EMBL" id="JAAAID010001577">
    <property type="protein sequence ID" value="KAG0009477.1"/>
    <property type="molecule type" value="Genomic_DNA"/>
</dbReference>
<evidence type="ECO:0000313" key="3">
    <source>
        <dbReference type="EMBL" id="KAG0009477.1"/>
    </source>
</evidence>
<proteinExistence type="predicted"/>
<feature type="compositionally biased region" description="Low complexity" evidence="1">
    <location>
        <begin position="396"/>
        <end position="414"/>
    </location>
</feature>
<protein>
    <recommendedName>
        <fullName evidence="2">Zn(2)-C6 fungal-type domain-containing protein</fullName>
    </recommendedName>
</protein>
<feature type="region of interest" description="Disordered" evidence="1">
    <location>
        <begin position="343"/>
        <end position="428"/>
    </location>
</feature>
<feature type="domain" description="Zn(2)-C6 fungal-type" evidence="2">
    <location>
        <begin position="434"/>
        <end position="466"/>
    </location>
</feature>
<dbReference type="GO" id="GO:0000981">
    <property type="term" value="F:DNA-binding transcription factor activity, RNA polymerase II-specific"/>
    <property type="evidence" value="ECO:0007669"/>
    <property type="project" value="InterPro"/>
</dbReference>
<feature type="region of interest" description="Disordered" evidence="1">
    <location>
        <begin position="669"/>
        <end position="718"/>
    </location>
</feature>
<evidence type="ECO:0000259" key="2">
    <source>
        <dbReference type="PROSITE" id="PS50048"/>
    </source>
</evidence>
<evidence type="ECO:0000313" key="4">
    <source>
        <dbReference type="Proteomes" id="UP000703661"/>
    </source>
</evidence>
<dbReference type="SUPFAM" id="SSF57701">
    <property type="entry name" value="Zn2/Cys6 DNA-binding domain"/>
    <property type="match status" value="1"/>
</dbReference>
<dbReference type="PROSITE" id="PS50048">
    <property type="entry name" value="ZN2_CY6_FUNGAL_2"/>
    <property type="match status" value="1"/>
</dbReference>
<accession>A0A9P6MQJ2</accession>
<reference evidence="3" key="1">
    <citation type="journal article" date="2020" name="Fungal Divers.">
        <title>Resolving the Mortierellaceae phylogeny through synthesis of multi-gene phylogenetics and phylogenomics.</title>
        <authorList>
            <person name="Vandepol N."/>
            <person name="Liber J."/>
            <person name="Desiro A."/>
            <person name="Na H."/>
            <person name="Kennedy M."/>
            <person name="Barry K."/>
            <person name="Grigoriev I.V."/>
            <person name="Miller A.N."/>
            <person name="O'Donnell K."/>
            <person name="Stajich J.E."/>
            <person name="Bonito G."/>
        </authorList>
    </citation>
    <scope>NUCLEOTIDE SEQUENCE</scope>
    <source>
        <strain evidence="3">NRRL 2769</strain>
    </source>
</reference>
<feature type="non-terminal residue" evidence="3">
    <location>
        <position position="1"/>
    </location>
</feature>
<evidence type="ECO:0000256" key="1">
    <source>
        <dbReference type="SAM" id="MobiDB-lite"/>
    </source>
</evidence>
<dbReference type="CDD" id="cd00067">
    <property type="entry name" value="GAL4"/>
    <property type="match status" value="1"/>
</dbReference>
<feature type="compositionally biased region" description="Basic residues" evidence="1">
    <location>
        <begin position="556"/>
        <end position="570"/>
    </location>
</feature>
<dbReference type="Proteomes" id="UP000703661">
    <property type="component" value="Unassembled WGS sequence"/>
</dbReference>
<sequence length="767" mass="86228">LQQDHSIDQNLNSYFQNPGSCRETFVTAVTQAEPLEQSIAHGSDHKTFLNTRQITTYSNLSSTFDPPTLQTSKHFSPLCNHRDLDIFSELELGLELEEDNSHLLSASRSHIPAHHPVHPLSFQHHYDHLQLYQQDIDIPNVLTYSTPASELPSLHYLSSFQNTNPCVIHASPLLSPTFEQQPTTQFVEETLNIPNQSLSSRSTASHIDYNCNYPYNNMNNTTMLTSAATLMAPPAGLSFSVQSQQNPAQSMDGIDATLAAFHDLGLDLPQAYGVNPKQENLSSPIYSPISNSSCTSPTTGDLLREQSAAFQTHVSQGYQHEDRKAFDTLNLFTEQELNLDLGNPAVSQSSVTPTPVSFKVEDRSDRNTSTEFEHYPNTLVMDTNTDANPNVDAGLSTSVMTESQSSSKDSTPTSSTPPSPSPPSYDDSMIPVVACASCKRSHIKCDHSRPCQNCRKNPTKAENCRDAVPKPRGRPKGVNKVATSDVHPGFRVANGNPYQYIHDQPEPEQPQFHRQRALSFPHSSSFQEPSPYVLQSQQHHLQPPPLQPHQPQQYPFHHHHHHHYHGHSHQHQQQQQQQQLLLQQQQQQHLNQYHQREIAHTQVRIPPHESRASMPSSTVDFHRQSSGYPSAPYHWSNGDAPPGIPDLKSMYPRRQTVTSSTMLDVHARPSQPIPVQAPPHASNRYFSSSPHAVQTGPMFASLPSHFSSPTRNSPPPLDAYQLHQLQQHRQKLYQQQQLELLQKRNSHSQVQHQIHPHPVMQNHSFFS</sequence>
<dbReference type="InterPro" id="IPR001138">
    <property type="entry name" value="Zn2Cys6_DnaBD"/>
</dbReference>
<feature type="compositionally biased region" description="Basic and acidic residues" evidence="1">
    <location>
        <begin position="359"/>
        <end position="374"/>
    </location>
</feature>
<feature type="compositionally biased region" description="Low complexity" evidence="1">
    <location>
        <begin position="571"/>
        <end position="593"/>
    </location>
</feature>